<proteinExistence type="predicted"/>
<reference evidence="1" key="1">
    <citation type="submission" date="2023-05" db="EMBL/GenBank/DDBJ databases">
        <authorList>
            <consortium name="ELIXIR-Norway"/>
        </authorList>
    </citation>
    <scope>NUCLEOTIDE SEQUENCE</scope>
</reference>
<organism evidence="1 2">
    <name type="scientific">Rangifer tarandus platyrhynchus</name>
    <name type="common">Svalbard reindeer</name>
    <dbReference type="NCBI Taxonomy" id="3082113"/>
    <lineage>
        <taxon>Eukaryota</taxon>
        <taxon>Metazoa</taxon>
        <taxon>Chordata</taxon>
        <taxon>Craniata</taxon>
        <taxon>Vertebrata</taxon>
        <taxon>Euteleostomi</taxon>
        <taxon>Mammalia</taxon>
        <taxon>Eutheria</taxon>
        <taxon>Laurasiatheria</taxon>
        <taxon>Artiodactyla</taxon>
        <taxon>Ruminantia</taxon>
        <taxon>Pecora</taxon>
        <taxon>Cervidae</taxon>
        <taxon>Odocoileinae</taxon>
        <taxon>Rangifer</taxon>
    </lineage>
</organism>
<protein>
    <submittedName>
        <fullName evidence="1">Uncharacterized protein</fullName>
    </submittedName>
</protein>
<reference evidence="1" key="2">
    <citation type="submission" date="2025-03" db="EMBL/GenBank/DDBJ databases">
        <authorList>
            <consortium name="ELIXIR-Norway"/>
            <consortium name="Elixir Norway"/>
        </authorList>
    </citation>
    <scope>NUCLEOTIDE SEQUENCE</scope>
</reference>
<dbReference type="EMBL" id="OX596097">
    <property type="protein sequence ID" value="CAM9612975.1"/>
    <property type="molecule type" value="Genomic_DNA"/>
</dbReference>
<accession>A0AC59YER2</accession>
<dbReference type="Proteomes" id="UP001162501">
    <property type="component" value="Chromosome 13"/>
</dbReference>
<gene>
    <name evidence="1" type="ORF">MRATA1EN22A_LOCUS4994</name>
</gene>
<evidence type="ECO:0000313" key="2">
    <source>
        <dbReference type="Proteomes" id="UP001162501"/>
    </source>
</evidence>
<evidence type="ECO:0000313" key="1">
    <source>
        <dbReference type="EMBL" id="CAM9612975.1"/>
    </source>
</evidence>
<sequence length="83" mass="8438">MLAFAAPTVRRCAVLTGPPGACSASDWGLSSGMKTGQAGYTAAKRMLPRDPPACGPAGVPRAGRYGQSWGAARPSRPPLGLRA</sequence>
<name>A0AC59YER2_RANTA</name>